<dbReference type="EMBL" id="CAJVCH010528821">
    <property type="protein sequence ID" value="CAG7823214.1"/>
    <property type="molecule type" value="Genomic_DNA"/>
</dbReference>
<protein>
    <submittedName>
        <fullName evidence="3">Uncharacterized protein</fullName>
    </submittedName>
</protein>
<evidence type="ECO:0000313" key="3">
    <source>
        <dbReference type="EMBL" id="CAG7823214.1"/>
    </source>
</evidence>
<reference evidence="3" key="1">
    <citation type="submission" date="2021-06" db="EMBL/GenBank/DDBJ databases">
        <authorList>
            <person name="Hodson N. C."/>
            <person name="Mongue J. A."/>
            <person name="Jaron S. K."/>
        </authorList>
    </citation>
    <scope>NUCLEOTIDE SEQUENCE</scope>
</reference>
<comment type="caution">
    <text evidence="3">The sequence shown here is derived from an EMBL/GenBank/DDBJ whole genome shotgun (WGS) entry which is preliminary data.</text>
</comment>
<dbReference type="Proteomes" id="UP000708208">
    <property type="component" value="Unassembled WGS sequence"/>
</dbReference>
<sequence>MEKIGLCSQILVLIVILYCPHSVVGKGQYVMPLLGGMKMSLSYDIANLFLRPVASFLSVFVSIAMLFILFFGIITAPFGYAFGIPSRKYVLGGQAGRSMDFQFFNSSSLSLSDDTFFPTFEDQVFYLLPKDLQTEPCQQLALCHAHNVVTKLPPSILKSLRIFSEKLVQLSDNHKEAIMTGIKFQEDCTEVYTLCKDSGFSILGKTLLYWLPKSLKNHQYRRKRAMYM</sequence>
<evidence type="ECO:0000256" key="1">
    <source>
        <dbReference type="SAM" id="Phobius"/>
    </source>
</evidence>
<dbReference type="OrthoDB" id="10643526at2759"/>
<feature type="chain" id="PRO_5035302994" evidence="2">
    <location>
        <begin position="26"/>
        <end position="228"/>
    </location>
</feature>
<gene>
    <name evidence="3" type="ORF">AFUS01_LOCUS33441</name>
</gene>
<keyword evidence="1" id="KW-0812">Transmembrane</keyword>
<organism evidence="3 4">
    <name type="scientific">Allacma fusca</name>
    <dbReference type="NCBI Taxonomy" id="39272"/>
    <lineage>
        <taxon>Eukaryota</taxon>
        <taxon>Metazoa</taxon>
        <taxon>Ecdysozoa</taxon>
        <taxon>Arthropoda</taxon>
        <taxon>Hexapoda</taxon>
        <taxon>Collembola</taxon>
        <taxon>Symphypleona</taxon>
        <taxon>Sminthuridae</taxon>
        <taxon>Allacma</taxon>
    </lineage>
</organism>
<keyword evidence="1" id="KW-1133">Transmembrane helix</keyword>
<accession>A0A8J2PIL1</accession>
<feature type="transmembrane region" description="Helical" evidence="1">
    <location>
        <begin position="49"/>
        <end position="82"/>
    </location>
</feature>
<dbReference type="AlphaFoldDB" id="A0A8J2PIL1"/>
<name>A0A8J2PIL1_9HEXA</name>
<keyword evidence="4" id="KW-1185">Reference proteome</keyword>
<proteinExistence type="predicted"/>
<feature type="signal peptide" evidence="2">
    <location>
        <begin position="1"/>
        <end position="25"/>
    </location>
</feature>
<keyword evidence="1" id="KW-0472">Membrane</keyword>
<evidence type="ECO:0000313" key="4">
    <source>
        <dbReference type="Proteomes" id="UP000708208"/>
    </source>
</evidence>
<evidence type="ECO:0000256" key="2">
    <source>
        <dbReference type="SAM" id="SignalP"/>
    </source>
</evidence>
<keyword evidence="2" id="KW-0732">Signal</keyword>